<evidence type="ECO:0000313" key="5">
    <source>
        <dbReference type="EMBL" id="MBD2872528.1"/>
    </source>
</evidence>
<comment type="caution">
    <text evidence="5">The sequence shown here is derived from an EMBL/GenBank/DDBJ whole genome shotgun (WGS) entry which is preliminary data.</text>
</comment>
<evidence type="ECO:0000256" key="1">
    <source>
        <dbReference type="ARBA" id="ARBA00023015"/>
    </source>
</evidence>
<dbReference type="InterPro" id="IPR036388">
    <property type="entry name" value="WH-like_DNA-bd_sf"/>
</dbReference>
<dbReference type="InterPro" id="IPR014036">
    <property type="entry name" value="DeoR-like_C"/>
</dbReference>
<name>A0A927CTA8_9BACL</name>
<proteinExistence type="predicted"/>
<dbReference type="AlphaFoldDB" id="A0A927CTA8"/>
<dbReference type="InterPro" id="IPR018356">
    <property type="entry name" value="Tscrpt_reg_HTH_DeoR_CS"/>
</dbReference>
<dbReference type="SMART" id="SM01134">
    <property type="entry name" value="DeoRC"/>
    <property type="match status" value="1"/>
</dbReference>
<keyword evidence="2" id="KW-0238">DNA-binding</keyword>
<dbReference type="PROSITE" id="PS51000">
    <property type="entry name" value="HTH_DEOR_2"/>
    <property type="match status" value="1"/>
</dbReference>
<reference evidence="5" key="1">
    <citation type="submission" date="2020-09" db="EMBL/GenBank/DDBJ databases">
        <title>A novel bacterium of genus Paenibacillus, isolated from South China Sea.</title>
        <authorList>
            <person name="Huang H."/>
            <person name="Mo K."/>
            <person name="Hu Y."/>
        </authorList>
    </citation>
    <scope>NUCLEOTIDE SEQUENCE</scope>
    <source>
        <strain evidence="5">IB182493</strain>
    </source>
</reference>
<dbReference type="InterPro" id="IPR036390">
    <property type="entry name" value="WH_DNA-bd_sf"/>
</dbReference>
<dbReference type="Pfam" id="PF08220">
    <property type="entry name" value="HTH_DeoR"/>
    <property type="match status" value="1"/>
</dbReference>
<evidence type="ECO:0000313" key="6">
    <source>
        <dbReference type="Proteomes" id="UP000632125"/>
    </source>
</evidence>
<protein>
    <submittedName>
        <fullName evidence="5">DeoR/GlpR transcriptional regulator</fullName>
    </submittedName>
</protein>
<keyword evidence="3" id="KW-0804">Transcription</keyword>
<dbReference type="EMBL" id="JACXIY010000050">
    <property type="protein sequence ID" value="MBD2872528.1"/>
    <property type="molecule type" value="Genomic_DNA"/>
</dbReference>
<dbReference type="InterPro" id="IPR037171">
    <property type="entry name" value="NagB/RpiA_transferase-like"/>
</dbReference>
<dbReference type="PANTHER" id="PTHR30363:SF44">
    <property type="entry name" value="AGA OPERON TRANSCRIPTIONAL REPRESSOR-RELATED"/>
    <property type="match status" value="1"/>
</dbReference>
<dbReference type="InterPro" id="IPR001034">
    <property type="entry name" value="DeoR_HTH"/>
</dbReference>
<dbReference type="SUPFAM" id="SSF46785">
    <property type="entry name" value="Winged helix' DNA-binding domain"/>
    <property type="match status" value="1"/>
</dbReference>
<dbReference type="PRINTS" id="PR00037">
    <property type="entry name" value="HTHLACR"/>
</dbReference>
<sequence length="258" mass="28709">MIVIQRRNKIKERLFEQRSVKVSDLVKEFNVSEETIRRDLNQLESEGLVVKNYGGAILSEEVDSLPIPPVQQRTLHFFDEKDAIGRKAAELVGEKQIIILDSGSTTWCMARHLKQKDSLMVVTNGMNVAEECSQNEETSIIVLGGKLIKKSMSLVGPQAEMELRKYNAHYSFLGASGISLRKGFTSSDIYEAEIKRAMIAAGQKVVLLADHSKFMKQGLVAFSSFADVDMLITSDLADPDMLKQIEDTGVEVVVCPVK</sequence>
<dbReference type="Proteomes" id="UP000632125">
    <property type="component" value="Unassembled WGS sequence"/>
</dbReference>
<dbReference type="PROSITE" id="PS00894">
    <property type="entry name" value="HTH_DEOR_1"/>
    <property type="match status" value="1"/>
</dbReference>
<keyword evidence="1" id="KW-0805">Transcription regulation</keyword>
<dbReference type="PANTHER" id="PTHR30363">
    <property type="entry name" value="HTH-TYPE TRANSCRIPTIONAL REGULATOR SRLR-RELATED"/>
    <property type="match status" value="1"/>
</dbReference>
<dbReference type="SMART" id="SM00420">
    <property type="entry name" value="HTH_DEOR"/>
    <property type="match status" value="1"/>
</dbReference>
<dbReference type="GO" id="GO:0003700">
    <property type="term" value="F:DNA-binding transcription factor activity"/>
    <property type="evidence" value="ECO:0007669"/>
    <property type="project" value="InterPro"/>
</dbReference>
<evidence type="ECO:0000256" key="2">
    <source>
        <dbReference type="ARBA" id="ARBA00023125"/>
    </source>
</evidence>
<dbReference type="Gene3D" id="1.10.10.10">
    <property type="entry name" value="Winged helix-like DNA-binding domain superfamily/Winged helix DNA-binding domain"/>
    <property type="match status" value="1"/>
</dbReference>
<feature type="domain" description="HTH deoR-type" evidence="4">
    <location>
        <begin position="3"/>
        <end position="58"/>
    </location>
</feature>
<organism evidence="5 6">
    <name type="scientific">Paenibacillus arenilitoris</name>
    <dbReference type="NCBI Taxonomy" id="2772299"/>
    <lineage>
        <taxon>Bacteria</taxon>
        <taxon>Bacillati</taxon>
        <taxon>Bacillota</taxon>
        <taxon>Bacilli</taxon>
        <taxon>Bacillales</taxon>
        <taxon>Paenibacillaceae</taxon>
        <taxon>Paenibacillus</taxon>
    </lineage>
</organism>
<dbReference type="GO" id="GO:0003677">
    <property type="term" value="F:DNA binding"/>
    <property type="evidence" value="ECO:0007669"/>
    <property type="project" value="UniProtKB-KW"/>
</dbReference>
<evidence type="ECO:0000259" key="4">
    <source>
        <dbReference type="PROSITE" id="PS51000"/>
    </source>
</evidence>
<dbReference type="InterPro" id="IPR050313">
    <property type="entry name" value="Carb_Metab_HTH_regulators"/>
</dbReference>
<gene>
    <name evidence="5" type="ORF">IDH41_28505</name>
</gene>
<keyword evidence="6" id="KW-1185">Reference proteome</keyword>
<dbReference type="RefSeq" id="WP_190867297.1">
    <property type="nucleotide sequence ID" value="NZ_JACXIY010000050.1"/>
</dbReference>
<accession>A0A927CTA8</accession>
<dbReference type="SUPFAM" id="SSF100950">
    <property type="entry name" value="NagB/RpiA/CoA transferase-like"/>
    <property type="match status" value="1"/>
</dbReference>
<dbReference type="Pfam" id="PF00455">
    <property type="entry name" value="DeoRC"/>
    <property type="match status" value="1"/>
</dbReference>
<evidence type="ECO:0000256" key="3">
    <source>
        <dbReference type="ARBA" id="ARBA00023163"/>
    </source>
</evidence>
<dbReference type="Gene3D" id="3.40.50.1360">
    <property type="match status" value="1"/>
</dbReference>